<reference evidence="2" key="1">
    <citation type="submission" date="2019-02" db="EMBL/GenBank/DDBJ databases">
        <title>Structural and Functional analysis of Lanthipeptide from Bacillus thuringiensis serovar andalousiensis B23193.</title>
        <authorList>
            <person name="Andreeva J.V."/>
            <person name="Grigoreva A."/>
        </authorList>
    </citation>
    <scope>NUCLEOTIDE SEQUENCE [LARGE SCALE GENOMIC DNA]</scope>
    <source>
        <strain evidence="2">B23193</strain>
    </source>
</reference>
<dbReference type="Proteomes" id="UP000501374">
    <property type="component" value="Chromosome"/>
</dbReference>
<evidence type="ECO:0000313" key="2">
    <source>
        <dbReference type="Proteomes" id="UP000501374"/>
    </source>
</evidence>
<proteinExistence type="predicted"/>
<protein>
    <submittedName>
        <fullName evidence="1">Uncharacterized protein</fullName>
    </submittedName>
</protein>
<dbReference type="AlphaFoldDB" id="A0A6H0TI99"/>
<name>A0A6H0TI99_BACTU</name>
<accession>A0A6H0TI99</accession>
<dbReference type="EMBL" id="CP035727">
    <property type="protein sequence ID" value="QIW19458.1"/>
    <property type="molecule type" value="Genomic_DNA"/>
</dbReference>
<sequence length="355" mass="41186">MEHSEASQRLLLSDCMDSIITIQKLGNNGSLIFEFLPYIGIIISGVLDSFDGNQQVRWHSEEIRKIMKIRAETKVINKVNKTVESVSESISLFDDYLTKDYNSFQNMFINVFGQDNFGCYKFENVYVGNTFRANMIVNNLIHELDNGEELKGFGEIMTQIICTYLRENGFVIPTNIPMVEINIKDEDYRFSLENRMKLFGNDVDNDINIILFNILCGINYVLAILPQVLSKETNLYKRIVSICCYSSVQALGKLMRTDEQSSRYYGAVERKEEITIIIDSINKLYTSSLRNNIFHYGIRENDLQMIRKEISFLFGLVEENIDISVCEFVQNQEKILLRVRKIITDWLQIKSTEHV</sequence>
<dbReference type="RefSeq" id="WP_172553982.1">
    <property type="nucleotide sequence ID" value="NZ_CP035727.2"/>
</dbReference>
<evidence type="ECO:0000313" key="1">
    <source>
        <dbReference type="EMBL" id="QIW19458.1"/>
    </source>
</evidence>
<gene>
    <name evidence="1" type="ORF">EVG22_13800</name>
</gene>
<organism evidence="1 2">
    <name type="scientific">Bacillus thuringiensis serovar andalousiensis</name>
    <dbReference type="NCBI Taxonomy" id="257985"/>
    <lineage>
        <taxon>Bacteria</taxon>
        <taxon>Bacillati</taxon>
        <taxon>Bacillota</taxon>
        <taxon>Bacilli</taxon>
        <taxon>Bacillales</taxon>
        <taxon>Bacillaceae</taxon>
        <taxon>Bacillus</taxon>
        <taxon>Bacillus cereus group</taxon>
    </lineage>
</organism>